<feature type="compositionally biased region" description="Basic and acidic residues" evidence="1">
    <location>
        <begin position="1"/>
        <end position="14"/>
    </location>
</feature>
<feature type="compositionally biased region" description="Polar residues" evidence="1">
    <location>
        <begin position="15"/>
        <end position="28"/>
    </location>
</feature>
<dbReference type="GO" id="GO:0005634">
    <property type="term" value="C:nucleus"/>
    <property type="evidence" value="ECO:0007669"/>
    <property type="project" value="UniProtKB-ARBA"/>
</dbReference>
<reference evidence="2" key="2">
    <citation type="submission" date="2022-10" db="EMBL/GenBank/DDBJ databases">
        <authorList>
            <consortium name="ENA_rothamsted_submissions"/>
            <consortium name="culmorum"/>
            <person name="King R."/>
        </authorList>
    </citation>
    <scope>NUCLEOTIDE SEQUENCE</scope>
</reference>
<evidence type="ECO:0000313" key="2">
    <source>
        <dbReference type="EMBL" id="CAH1154214.1"/>
    </source>
</evidence>
<feature type="compositionally biased region" description="Basic residues" evidence="1">
    <location>
        <begin position="86"/>
        <end position="138"/>
    </location>
</feature>
<reference evidence="2" key="1">
    <citation type="submission" date="2022-01" db="EMBL/GenBank/DDBJ databases">
        <authorList>
            <person name="King R."/>
        </authorList>
    </citation>
    <scope>NUCLEOTIDE SEQUENCE</scope>
</reference>
<feature type="region of interest" description="Disordered" evidence="1">
    <location>
        <begin position="83"/>
        <end position="138"/>
    </location>
</feature>
<dbReference type="Proteomes" id="UP001153737">
    <property type="component" value="Chromosome 15"/>
</dbReference>
<dbReference type="OrthoDB" id="7675944at2759"/>
<dbReference type="AlphaFoldDB" id="A0A9P0DL01"/>
<dbReference type="EMBL" id="OU896721">
    <property type="protein sequence ID" value="CAH1154214.1"/>
    <property type="molecule type" value="Genomic_DNA"/>
</dbReference>
<evidence type="ECO:0000313" key="3">
    <source>
        <dbReference type="Proteomes" id="UP001153737"/>
    </source>
</evidence>
<proteinExistence type="predicted"/>
<dbReference type="CDD" id="cd00084">
    <property type="entry name" value="HMG-box_SF"/>
    <property type="match status" value="1"/>
</dbReference>
<accession>A0A9P0DL01</accession>
<keyword evidence="3" id="KW-1185">Reference proteome</keyword>
<gene>
    <name evidence="2" type="ORF">PHAECO_LOCUS4570</name>
</gene>
<evidence type="ECO:0008006" key="4">
    <source>
        <dbReference type="Google" id="ProtNLM"/>
    </source>
</evidence>
<name>A0A9P0DL01_PHACE</name>
<protein>
    <recommendedName>
        <fullName evidence="4">Protamine-like</fullName>
    </recommendedName>
</protein>
<dbReference type="SUPFAM" id="SSF47095">
    <property type="entry name" value="HMG-box"/>
    <property type="match status" value="1"/>
</dbReference>
<organism evidence="2 3">
    <name type="scientific">Phaedon cochleariae</name>
    <name type="common">Mustard beetle</name>
    <dbReference type="NCBI Taxonomy" id="80249"/>
    <lineage>
        <taxon>Eukaryota</taxon>
        <taxon>Metazoa</taxon>
        <taxon>Ecdysozoa</taxon>
        <taxon>Arthropoda</taxon>
        <taxon>Hexapoda</taxon>
        <taxon>Insecta</taxon>
        <taxon>Pterygota</taxon>
        <taxon>Neoptera</taxon>
        <taxon>Endopterygota</taxon>
        <taxon>Coleoptera</taxon>
        <taxon>Polyphaga</taxon>
        <taxon>Cucujiformia</taxon>
        <taxon>Chrysomeloidea</taxon>
        <taxon>Chrysomelidae</taxon>
        <taxon>Chrysomelinae</taxon>
        <taxon>Chrysomelini</taxon>
        <taxon>Phaedon</taxon>
    </lineage>
</organism>
<sequence>MKRLRNDNTPDDFKSQSNVSDTRNTNKYRTGRVTCNPFLNFMRDMRKNSRGMTITQMAVKGADIWKKMDFDAKQPYCLLAKQARSAIKKSSRRKGRKKRRRGSRFRTRSRARSHSRSRKRSRSRRSRSRSRRKSRRRN</sequence>
<dbReference type="InterPro" id="IPR036910">
    <property type="entry name" value="HMG_box_dom_sf"/>
</dbReference>
<feature type="region of interest" description="Disordered" evidence="1">
    <location>
        <begin position="1"/>
        <end position="30"/>
    </location>
</feature>
<dbReference type="Gene3D" id="1.10.30.10">
    <property type="entry name" value="High mobility group box domain"/>
    <property type="match status" value="1"/>
</dbReference>
<evidence type="ECO:0000256" key="1">
    <source>
        <dbReference type="SAM" id="MobiDB-lite"/>
    </source>
</evidence>